<dbReference type="Pfam" id="PF13977">
    <property type="entry name" value="TetR_C_6"/>
    <property type="match status" value="1"/>
</dbReference>
<dbReference type="Gene3D" id="1.10.357.10">
    <property type="entry name" value="Tetracycline Repressor, domain 2"/>
    <property type="match status" value="1"/>
</dbReference>
<feature type="compositionally biased region" description="Low complexity" evidence="6">
    <location>
        <begin position="199"/>
        <end position="215"/>
    </location>
</feature>
<feature type="domain" description="HTH tetR-type" evidence="7">
    <location>
        <begin position="3"/>
        <end position="63"/>
    </location>
</feature>
<keyword evidence="9" id="KW-1185">Reference proteome</keyword>
<keyword evidence="1" id="KW-0678">Repressor</keyword>
<evidence type="ECO:0000256" key="5">
    <source>
        <dbReference type="PROSITE-ProRule" id="PRU00335"/>
    </source>
</evidence>
<evidence type="ECO:0000256" key="4">
    <source>
        <dbReference type="ARBA" id="ARBA00023163"/>
    </source>
</evidence>
<dbReference type="PRINTS" id="PR00455">
    <property type="entry name" value="HTHTETR"/>
</dbReference>
<dbReference type="InterPro" id="IPR050109">
    <property type="entry name" value="HTH-type_TetR-like_transc_reg"/>
</dbReference>
<keyword evidence="2" id="KW-0805">Transcription regulation</keyword>
<dbReference type="RefSeq" id="WP_128387175.1">
    <property type="nucleotide sequence ID" value="NZ_CP035037.1"/>
</dbReference>
<keyword evidence="4" id="KW-0804">Transcription</keyword>
<dbReference type="PANTHER" id="PTHR30055:SF200">
    <property type="entry name" value="HTH-TYPE TRANSCRIPTIONAL REPRESSOR BDCR"/>
    <property type="match status" value="1"/>
</dbReference>
<evidence type="ECO:0000256" key="1">
    <source>
        <dbReference type="ARBA" id="ARBA00022491"/>
    </source>
</evidence>
<feature type="DNA-binding region" description="H-T-H motif" evidence="5">
    <location>
        <begin position="26"/>
        <end position="45"/>
    </location>
</feature>
<dbReference type="SUPFAM" id="SSF46689">
    <property type="entry name" value="Homeodomain-like"/>
    <property type="match status" value="1"/>
</dbReference>
<dbReference type="InterPro" id="IPR039538">
    <property type="entry name" value="BetI_C"/>
</dbReference>
<dbReference type="InterPro" id="IPR001647">
    <property type="entry name" value="HTH_TetR"/>
</dbReference>
<name>A0ABX5QGW1_9MICO</name>
<reference evidence="8 9" key="1">
    <citation type="submission" date="2019-01" db="EMBL/GenBank/DDBJ databases">
        <title>Leucobacter muris sp. nov. isolated from the nose of a laboratory mouse.</title>
        <authorList>
            <person name="Benga L."/>
            <person name="Sproeer C."/>
            <person name="Schumann P."/>
            <person name="Verbarg S."/>
            <person name="Bunk B."/>
            <person name="Engelhardt E."/>
            <person name="Benten P.M."/>
            <person name="Sager M."/>
        </authorList>
    </citation>
    <scope>NUCLEOTIDE SEQUENCE [LARGE SCALE GENOMIC DNA]</scope>
    <source>
        <strain evidence="8 9">DSM 101948</strain>
    </source>
</reference>
<gene>
    <name evidence="8" type="ORF">Leucomu_10355</name>
</gene>
<dbReference type="EMBL" id="CP035037">
    <property type="protein sequence ID" value="QAB18266.1"/>
    <property type="molecule type" value="Genomic_DNA"/>
</dbReference>
<keyword evidence="3 5" id="KW-0238">DNA-binding</keyword>
<evidence type="ECO:0000313" key="8">
    <source>
        <dbReference type="EMBL" id="QAB18266.1"/>
    </source>
</evidence>
<dbReference type="InterPro" id="IPR009057">
    <property type="entry name" value="Homeodomain-like_sf"/>
</dbReference>
<feature type="compositionally biased region" description="Pro residues" evidence="6">
    <location>
        <begin position="216"/>
        <end position="226"/>
    </location>
</feature>
<dbReference type="InterPro" id="IPR036271">
    <property type="entry name" value="Tet_transcr_reg_TetR-rel_C_sf"/>
</dbReference>
<proteinExistence type="predicted"/>
<evidence type="ECO:0000259" key="7">
    <source>
        <dbReference type="PROSITE" id="PS50977"/>
    </source>
</evidence>
<evidence type="ECO:0000256" key="6">
    <source>
        <dbReference type="SAM" id="MobiDB-lite"/>
    </source>
</evidence>
<organism evidence="8 9">
    <name type="scientific">Leucobacter muris</name>
    <dbReference type="NCBI Taxonomy" id="1935379"/>
    <lineage>
        <taxon>Bacteria</taxon>
        <taxon>Bacillati</taxon>
        <taxon>Actinomycetota</taxon>
        <taxon>Actinomycetes</taxon>
        <taxon>Micrococcales</taxon>
        <taxon>Microbacteriaceae</taxon>
        <taxon>Leucobacter</taxon>
    </lineage>
</organism>
<dbReference type="Pfam" id="PF00440">
    <property type="entry name" value="TetR_N"/>
    <property type="match status" value="1"/>
</dbReference>
<evidence type="ECO:0000256" key="3">
    <source>
        <dbReference type="ARBA" id="ARBA00023125"/>
    </source>
</evidence>
<accession>A0ABX5QGW1</accession>
<dbReference type="PANTHER" id="PTHR30055">
    <property type="entry name" value="HTH-TYPE TRANSCRIPTIONAL REGULATOR RUTR"/>
    <property type="match status" value="1"/>
</dbReference>
<sequence length="226" mass="23001">MGNDARERIIEACERVIARGGLRGFRMGDVAREAGVSIGLLSYHFGDRDGLLQAALDHVNESAARRAAAGAGGAATAGAGALPEGDASSAEDRLAALLCSEFGDEPQVRAGSTAWNELRAAAVFDEARAAAVARSTSDWQRAVRRLLAEAAPRTDPDEAALILTSLVEGLSGRWLTGQLTAEEAQRAVRAALRPLIAAGAPPGAETGSAASAAADPVPPATGPGRG</sequence>
<dbReference type="PROSITE" id="PS50977">
    <property type="entry name" value="HTH_TETR_2"/>
    <property type="match status" value="1"/>
</dbReference>
<evidence type="ECO:0000256" key="2">
    <source>
        <dbReference type="ARBA" id="ARBA00023015"/>
    </source>
</evidence>
<feature type="region of interest" description="Disordered" evidence="6">
    <location>
        <begin position="199"/>
        <end position="226"/>
    </location>
</feature>
<dbReference type="SUPFAM" id="SSF48498">
    <property type="entry name" value="Tetracyclin repressor-like, C-terminal domain"/>
    <property type="match status" value="1"/>
</dbReference>
<evidence type="ECO:0000313" key="9">
    <source>
        <dbReference type="Proteomes" id="UP000285768"/>
    </source>
</evidence>
<dbReference type="Proteomes" id="UP000285768">
    <property type="component" value="Chromosome"/>
</dbReference>
<protein>
    <submittedName>
        <fullName evidence="8">TetR family transcriptional regulator</fullName>
    </submittedName>
</protein>